<dbReference type="KEGG" id="bbes:BESB_038270"/>
<dbReference type="GeneID" id="40308808"/>
<dbReference type="CDD" id="cd22971">
    <property type="entry name" value="DD_RIIAD1"/>
    <property type="match status" value="1"/>
</dbReference>
<protein>
    <recommendedName>
        <fullName evidence="4">RIIa domain-containing protein</fullName>
    </recommendedName>
</protein>
<evidence type="ECO:0000313" key="3">
    <source>
        <dbReference type="Proteomes" id="UP000224006"/>
    </source>
</evidence>
<dbReference type="OrthoDB" id="6334211at2759"/>
<dbReference type="VEuPathDB" id="ToxoDB:BESB_038270"/>
<name>A0A2A9MHK3_BESBE</name>
<sequence length="161" mass="17667">MPDGSRRSSGSSCCSSAGSWVPVHGEKEVSSGASRSSADAAESKVFARQEIASEGDVLLDDCDSIPVEGATKLTEEQQLQQRRNQVALMIENEKYLQHHAELAEMLALFMTKVLEERPQNVLKFAGEFFTQNGLKELVQSQLDEEGVYCNLAKKLEEAGTK</sequence>
<keyword evidence="3" id="KW-1185">Reference proteome</keyword>
<feature type="compositionally biased region" description="Low complexity" evidence="1">
    <location>
        <begin position="30"/>
        <end position="39"/>
    </location>
</feature>
<dbReference type="Gene3D" id="1.20.890.10">
    <property type="entry name" value="cAMP-dependent protein kinase regulatory subunit, dimerization-anchoring domain"/>
    <property type="match status" value="1"/>
</dbReference>
<dbReference type="InterPro" id="IPR059162">
    <property type="entry name" value="RIIAD1"/>
</dbReference>
<dbReference type="RefSeq" id="XP_029221378.1">
    <property type="nucleotide sequence ID" value="XM_029362413.1"/>
</dbReference>
<accession>A0A2A9MHK3</accession>
<dbReference type="AlphaFoldDB" id="A0A2A9MHK3"/>
<proteinExistence type="predicted"/>
<gene>
    <name evidence="2" type="ORF">BESB_038270</name>
</gene>
<dbReference type="Proteomes" id="UP000224006">
    <property type="component" value="Chromosome II"/>
</dbReference>
<organism evidence="2 3">
    <name type="scientific">Besnoitia besnoiti</name>
    <name type="common">Apicomplexan protozoan</name>
    <dbReference type="NCBI Taxonomy" id="94643"/>
    <lineage>
        <taxon>Eukaryota</taxon>
        <taxon>Sar</taxon>
        <taxon>Alveolata</taxon>
        <taxon>Apicomplexa</taxon>
        <taxon>Conoidasida</taxon>
        <taxon>Coccidia</taxon>
        <taxon>Eucoccidiorida</taxon>
        <taxon>Eimeriorina</taxon>
        <taxon>Sarcocystidae</taxon>
        <taxon>Besnoitia</taxon>
    </lineage>
</organism>
<evidence type="ECO:0000313" key="2">
    <source>
        <dbReference type="EMBL" id="PFH37369.1"/>
    </source>
</evidence>
<evidence type="ECO:0000256" key="1">
    <source>
        <dbReference type="SAM" id="MobiDB-lite"/>
    </source>
</evidence>
<feature type="compositionally biased region" description="Low complexity" evidence="1">
    <location>
        <begin position="7"/>
        <end position="19"/>
    </location>
</feature>
<reference evidence="2 3" key="1">
    <citation type="submission" date="2017-09" db="EMBL/GenBank/DDBJ databases">
        <title>Genome sequencing of Besnoitia besnoiti strain Bb-Ger1.</title>
        <authorList>
            <person name="Schares G."/>
            <person name="Venepally P."/>
            <person name="Lorenzi H.A."/>
        </authorList>
    </citation>
    <scope>NUCLEOTIDE SEQUENCE [LARGE SCALE GENOMIC DNA]</scope>
    <source>
        <strain evidence="2 3">Bb-Ger1</strain>
    </source>
</reference>
<comment type="caution">
    <text evidence="2">The sequence shown here is derived from an EMBL/GenBank/DDBJ whole genome shotgun (WGS) entry which is preliminary data.</text>
</comment>
<feature type="region of interest" description="Disordered" evidence="1">
    <location>
        <begin position="1"/>
        <end position="39"/>
    </location>
</feature>
<evidence type="ECO:0008006" key="4">
    <source>
        <dbReference type="Google" id="ProtNLM"/>
    </source>
</evidence>
<dbReference type="SUPFAM" id="SSF47391">
    <property type="entry name" value="Dimerization-anchoring domain of cAMP-dependent PK regulatory subunit"/>
    <property type="match status" value="1"/>
</dbReference>
<dbReference type="EMBL" id="NWUJ01000002">
    <property type="protein sequence ID" value="PFH37369.1"/>
    <property type="molecule type" value="Genomic_DNA"/>
</dbReference>